<sequence>MFGFKLVTIAALLAQGAFSAPAPAPAGGDLAAPVLEERSDFNGTLSKRGEGIHLFNCYPIGGEGVPQTWLSLVVYCANDADCSNIGYSPPSSNVCVKQQSSTPNSYWHWEGSWQGCTFSSGTTFSWNLEALAQNWANYSPVGQGDNGFRTFVGYKDDKSNGLGYNYHDCQKIYYFV</sequence>
<keyword evidence="1" id="KW-0732">Signal</keyword>
<dbReference type="AlphaFoldDB" id="A0AAE0P5X7"/>
<protein>
    <submittedName>
        <fullName evidence="2">Uncharacterized protein</fullName>
    </submittedName>
</protein>
<comment type="caution">
    <text evidence="2">The sequence shown here is derived from an EMBL/GenBank/DDBJ whole genome shotgun (WGS) entry which is preliminary data.</text>
</comment>
<proteinExistence type="predicted"/>
<evidence type="ECO:0000313" key="3">
    <source>
        <dbReference type="Proteomes" id="UP001285441"/>
    </source>
</evidence>
<evidence type="ECO:0000313" key="2">
    <source>
        <dbReference type="EMBL" id="KAK3393890.1"/>
    </source>
</evidence>
<feature type="chain" id="PRO_5042297988" evidence="1">
    <location>
        <begin position="20"/>
        <end position="176"/>
    </location>
</feature>
<evidence type="ECO:0000256" key="1">
    <source>
        <dbReference type="SAM" id="SignalP"/>
    </source>
</evidence>
<organism evidence="2 3">
    <name type="scientific">Podospora didyma</name>
    <dbReference type="NCBI Taxonomy" id="330526"/>
    <lineage>
        <taxon>Eukaryota</taxon>
        <taxon>Fungi</taxon>
        <taxon>Dikarya</taxon>
        <taxon>Ascomycota</taxon>
        <taxon>Pezizomycotina</taxon>
        <taxon>Sordariomycetes</taxon>
        <taxon>Sordariomycetidae</taxon>
        <taxon>Sordariales</taxon>
        <taxon>Podosporaceae</taxon>
        <taxon>Podospora</taxon>
    </lineage>
</organism>
<name>A0AAE0P5X7_9PEZI</name>
<reference evidence="2" key="2">
    <citation type="submission" date="2023-06" db="EMBL/GenBank/DDBJ databases">
        <authorList>
            <consortium name="Lawrence Berkeley National Laboratory"/>
            <person name="Haridas S."/>
            <person name="Hensen N."/>
            <person name="Bonometti L."/>
            <person name="Westerberg I."/>
            <person name="Brannstrom I.O."/>
            <person name="Guillou S."/>
            <person name="Cros-Aarteil S."/>
            <person name="Calhoun S."/>
            <person name="Kuo A."/>
            <person name="Mondo S."/>
            <person name="Pangilinan J."/>
            <person name="Riley R."/>
            <person name="LaButti K."/>
            <person name="Andreopoulos B."/>
            <person name="Lipzen A."/>
            <person name="Chen C."/>
            <person name="Yanf M."/>
            <person name="Daum C."/>
            <person name="Ng V."/>
            <person name="Clum A."/>
            <person name="Steindorff A."/>
            <person name="Ohm R."/>
            <person name="Martin F."/>
            <person name="Silar P."/>
            <person name="Natvig D."/>
            <person name="Lalanne C."/>
            <person name="Gautier V."/>
            <person name="Ament-velasquez S.L."/>
            <person name="Kruys A."/>
            <person name="Hutchinson M.I."/>
            <person name="Powell A.J."/>
            <person name="Barry K."/>
            <person name="Miller A.N."/>
            <person name="Grigoriev I.V."/>
            <person name="Debuchy R."/>
            <person name="Gladieux P."/>
            <person name="Thoren M.H."/>
            <person name="Johannesson H."/>
        </authorList>
    </citation>
    <scope>NUCLEOTIDE SEQUENCE</scope>
    <source>
        <strain evidence="2">CBS 232.78</strain>
    </source>
</reference>
<feature type="signal peptide" evidence="1">
    <location>
        <begin position="1"/>
        <end position="19"/>
    </location>
</feature>
<dbReference type="Proteomes" id="UP001285441">
    <property type="component" value="Unassembled WGS sequence"/>
</dbReference>
<accession>A0AAE0P5X7</accession>
<dbReference type="EMBL" id="JAULSW010000001">
    <property type="protein sequence ID" value="KAK3393890.1"/>
    <property type="molecule type" value="Genomic_DNA"/>
</dbReference>
<keyword evidence="3" id="KW-1185">Reference proteome</keyword>
<gene>
    <name evidence="2" type="ORF">B0H63DRAFT_444093</name>
</gene>
<reference evidence="2" key="1">
    <citation type="journal article" date="2023" name="Mol. Phylogenet. Evol.">
        <title>Genome-scale phylogeny and comparative genomics of the fungal order Sordariales.</title>
        <authorList>
            <person name="Hensen N."/>
            <person name="Bonometti L."/>
            <person name="Westerberg I."/>
            <person name="Brannstrom I.O."/>
            <person name="Guillou S."/>
            <person name="Cros-Aarteil S."/>
            <person name="Calhoun S."/>
            <person name="Haridas S."/>
            <person name="Kuo A."/>
            <person name="Mondo S."/>
            <person name="Pangilinan J."/>
            <person name="Riley R."/>
            <person name="LaButti K."/>
            <person name="Andreopoulos B."/>
            <person name="Lipzen A."/>
            <person name="Chen C."/>
            <person name="Yan M."/>
            <person name="Daum C."/>
            <person name="Ng V."/>
            <person name="Clum A."/>
            <person name="Steindorff A."/>
            <person name="Ohm R.A."/>
            <person name="Martin F."/>
            <person name="Silar P."/>
            <person name="Natvig D.O."/>
            <person name="Lalanne C."/>
            <person name="Gautier V."/>
            <person name="Ament-Velasquez S.L."/>
            <person name="Kruys A."/>
            <person name="Hutchinson M.I."/>
            <person name="Powell A.J."/>
            <person name="Barry K."/>
            <person name="Miller A.N."/>
            <person name="Grigoriev I.V."/>
            <person name="Debuchy R."/>
            <person name="Gladieux P."/>
            <person name="Hiltunen Thoren M."/>
            <person name="Johannesson H."/>
        </authorList>
    </citation>
    <scope>NUCLEOTIDE SEQUENCE</scope>
    <source>
        <strain evidence="2">CBS 232.78</strain>
    </source>
</reference>